<dbReference type="Pfam" id="PF00871">
    <property type="entry name" value="Acetate_kinase"/>
    <property type="match status" value="1"/>
</dbReference>
<evidence type="ECO:0000256" key="10">
    <source>
        <dbReference type="RuleBase" id="RU003835"/>
    </source>
</evidence>
<dbReference type="GO" id="GO:0000287">
    <property type="term" value="F:magnesium ion binding"/>
    <property type="evidence" value="ECO:0007669"/>
    <property type="project" value="UniProtKB-UniRule"/>
</dbReference>
<dbReference type="GO" id="GO:0006083">
    <property type="term" value="P:acetate metabolic process"/>
    <property type="evidence" value="ECO:0007669"/>
    <property type="project" value="TreeGrafter"/>
</dbReference>
<keyword evidence="8 9" id="KW-0460">Magnesium</keyword>
<dbReference type="InterPro" id="IPR000890">
    <property type="entry name" value="Aliphatic_acid_kin_short-chain"/>
</dbReference>
<comment type="subcellular location">
    <subcellularLocation>
        <location evidence="9">Cytoplasm</location>
    </subcellularLocation>
</comment>
<evidence type="ECO:0000256" key="9">
    <source>
        <dbReference type="HAMAP-Rule" id="MF_00020"/>
    </source>
</evidence>
<dbReference type="AlphaFoldDB" id="A0A3D9Z0X4"/>
<feature type="binding site" evidence="9">
    <location>
        <position position="9"/>
    </location>
    <ligand>
        <name>Mg(2+)</name>
        <dbReference type="ChEBI" id="CHEBI:18420"/>
    </ligand>
</feature>
<feature type="active site" description="Proton donor/acceptor" evidence="9">
    <location>
        <position position="150"/>
    </location>
</feature>
<dbReference type="UniPathway" id="UPA00340">
    <property type="reaction ID" value="UER00458"/>
</dbReference>
<feature type="binding site" evidence="9">
    <location>
        <begin position="208"/>
        <end position="212"/>
    </location>
    <ligand>
        <name>ATP</name>
        <dbReference type="ChEBI" id="CHEBI:30616"/>
    </ligand>
</feature>
<evidence type="ECO:0000256" key="4">
    <source>
        <dbReference type="ARBA" id="ARBA00022723"/>
    </source>
</evidence>
<dbReference type="PANTHER" id="PTHR21060">
    <property type="entry name" value="ACETATE KINASE"/>
    <property type="match status" value="1"/>
</dbReference>
<keyword evidence="3 9" id="KW-0808">Transferase</keyword>
<dbReference type="Gene3D" id="3.30.420.40">
    <property type="match status" value="2"/>
</dbReference>
<dbReference type="GO" id="GO:0005524">
    <property type="term" value="F:ATP binding"/>
    <property type="evidence" value="ECO:0007669"/>
    <property type="project" value="UniProtKB-KW"/>
</dbReference>
<dbReference type="EC" id="2.7.2.1" evidence="9"/>
<reference evidence="11 12" key="1">
    <citation type="submission" date="2018-08" db="EMBL/GenBank/DDBJ databases">
        <title>Genomic Encyclopedia of Type Strains, Phase IV (KMG-IV): sequencing the most valuable type-strain genomes for metagenomic binning, comparative biology and taxonomic classification.</title>
        <authorList>
            <person name="Goeker M."/>
        </authorList>
    </citation>
    <scope>NUCLEOTIDE SEQUENCE [LARGE SCALE GENOMIC DNA]</scope>
    <source>
        <strain evidence="11 12">BW863</strain>
    </source>
</reference>
<evidence type="ECO:0000256" key="6">
    <source>
        <dbReference type="ARBA" id="ARBA00022777"/>
    </source>
</evidence>
<evidence type="ECO:0000256" key="2">
    <source>
        <dbReference type="ARBA" id="ARBA00022490"/>
    </source>
</evidence>
<dbReference type="PRINTS" id="PR00471">
    <property type="entry name" value="ACETATEKNASE"/>
</dbReference>
<dbReference type="OrthoDB" id="9802453at2"/>
<dbReference type="PROSITE" id="PS01076">
    <property type="entry name" value="ACETATE_KINASE_2"/>
    <property type="match status" value="1"/>
</dbReference>
<sequence length="398" mass="43088">MADAVLTLNAGSSSIKFSLFRLADSENFELFAKGEIEEIESNAPHLFSVDAKGAPLSDRKWDRAAGFDELLGALIERAETHLGQDKLFAIGHRVVHGGPKHYRPERVTPELLDELDKLTPLAPLHEPHSLAPIRAILAARPELPQVACFDTAFHHTVPMVAKRFALPPEYEAEGVRRYGFHGLSYEYIAGRISVLAPHLAAGRVIAAHLGNGASLCAMKAGRSVEMTTGFTALDGLVMGTRCGALDPGVILYMGQQRGLNPKQIEDILYRRSGLLGVSGISSDMRTLEASDDPRAKEAIDLFVYRIVREIGALTSSLGGLDGLIFTAGIGEHSPQIRARVCAGVEWLGVKLDLEANHRNAIHIGDKQSRVAVWAIPTDEEVMIARHTRDTVGAPAPAL</sequence>
<feature type="site" description="Transition state stabilizer" evidence="9">
    <location>
        <position position="181"/>
    </location>
</feature>
<dbReference type="SUPFAM" id="SSF53067">
    <property type="entry name" value="Actin-like ATPase domain"/>
    <property type="match status" value="2"/>
</dbReference>
<dbReference type="InterPro" id="IPR043129">
    <property type="entry name" value="ATPase_NBD"/>
</dbReference>
<dbReference type="Proteomes" id="UP000256900">
    <property type="component" value="Unassembled WGS sequence"/>
</dbReference>
<keyword evidence="2 9" id="KW-0963">Cytoplasm</keyword>
<organism evidence="11 12">
    <name type="scientific">Methylovirgula ligni</name>
    <dbReference type="NCBI Taxonomy" id="569860"/>
    <lineage>
        <taxon>Bacteria</taxon>
        <taxon>Pseudomonadati</taxon>
        <taxon>Pseudomonadota</taxon>
        <taxon>Alphaproteobacteria</taxon>
        <taxon>Hyphomicrobiales</taxon>
        <taxon>Beijerinckiaceae</taxon>
        <taxon>Methylovirgula</taxon>
    </lineage>
</organism>
<evidence type="ECO:0000256" key="7">
    <source>
        <dbReference type="ARBA" id="ARBA00022840"/>
    </source>
</evidence>
<dbReference type="InterPro" id="IPR023865">
    <property type="entry name" value="Aliphatic_acid_kinase_CS"/>
</dbReference>
<name>A0A3D9Z0X4_9HYPH</name>
<dbReference type="GO" id="GO:0008776">
    <property type="term" value="F:acetate kinase activity"/>
    <property type="evidence" value="ECO:0007669"/>
    <property type="project" value="UniProtKB-UniRule"/>
</dbReference>
<dbReference type="GO" id="GO:0005829">
    <property type="term" value="C:cytosol"/>
    <property type="evidence" value="ECO:0007669"/>
    <property type="project" value="TreeGrafter"/>
</dbReference>
<feature type="binding site" evidence="9">
    <location>
        <position position="93"/>
    </location>
    <ligand>
        <name>substrate</name>
    </ligand>
</feature>
<dbReference type="GO" id="GO:0006085">
    <property type="term" value="P:acetyl-CoA biosynthetic process"/>
    <property type="evidence" value="ECO:0007669"/>
    <property type="project" value="UniProtKB-UniRule"/>
</dbReference>
<comment type="similarity">
    <text evidence="1 9 10">Belongs to the acetokinase family.</text>
</comment>
<evidence type="ECO:0000256" key="8">
    <source>
        <dbReference type="ARBA" id="ARBA00022842"/>
    </source>
</evidence>
<keyword evidence="7 9" id="KW-0067">ATP-binding</keyword>
<dbReference type="HAMAP" id="MF_00020">
    <property type="entry name" value="Acetate_kinase"/>
    <property type="match status" value="1"/>
</dbReference>
<dbReference type="PIRSF" id="PIRSF000722">
    <property type="entry name" value="Acetate_prop_kin"/>
    <property type="match status" value="1"/>
</dbReference>
<keyword evidence="12" id="KW-1185">Reference proteome</keyword>
<evidence type="ECO:0000313" key="12">
    <source>
        <dbReference type="Proteomes" id="UP000256900"/>
    </source>
</evidence>
<feature type="binding site" evidence="9">
    <location>
        <begin position="283"/>
        <end position="285"/>
    </location>
    <ligand>
        <name>ATP</name>
        <dbReference type="ChEBI" id="CHEBI:30616"/>
    </ligand>
</feature>
<comment type="subunit">
    <text evidence="9">Homodimer.</text>
</comment>
<accession>A0A3D9Z0X4</accession>
<keyword evidence="5 9" id="KW-0547">Nucleotide-binding</keyword>
<keyword evidence="4 9" id="KW-0479">Metal-binding</keyword>
<evidence type="ECO:0000256" key="3">
    <source>
        <dbReference type="ARBA" id="ARBA00022679"/>
    </source>
</evidence>
<feature type="binding site" evidence="9">
    <location>
        <begin position="328"/>
        <end position="332"/>
    </location>
    <ligand>
        <name>ATP</name>
        <dbReference type="ChEBI" id="CHEBI:30616"/>
    </ligand>
</feature>
<proteinExistence type="inferred from homology"/>
<evidence type="ECO:0000256" key="1">
    <source>
        <dbReference type="ARBA" id="ARBA00008748"/>
    </source>
</evidence>
<comment type="pathway">
    <text evidence="9">Metabolic intermediate biosynthesis; acetyl-CoA biosynthesis; acetyl-CoA from acetate: step 1/2.</text>
</comment>
<evidence type="ECO:0000313" key="11">
    <source>
        <dbReference type="EMBL" id="REF88822.1"/>
    </source>
</evidence>
<dbReference type="RefSeq" id="WP_115834678.1">
    <property type="nucleotide sequence ID" value="NZ_CP025086.1"/>
</dbReference>
<comment type="caution">
    <text evidence="11">The sequence shown here is derived from an EMBL/GenBank/DDBJ whole genome shotgun (WGS) entry which is preliminary data.</text>
</comment>
<gene>
    <name evidence="9" type="primary">ackA</name>
    <name evidence="11" type="ORF">DES32_0030</name>
</gene>
<feature type="binding site" evidence="9">
    <location>
        <position position="379"/>
    </location>
    <ligand>
        <name>Mg(2+)</name>
        <dbReference type="ChEBI" id="CHEBI:18420"/>
    </ligand>
</feature>
<feature type="binding site" evidence="9">
    <location>
        <position position="16"/>
    </location>
    <ligand>
        <name>ATP</name>
        <dbReference type="ChEBI" id="CHEBI:30616"/>
    </ligand>
</feature>
<protein>
    <recommendedName>
        <fullName evidence="9">Acetate kinase</fullName>
        <ecNumber evidence="9">2.7.2.1</ecNumber>
    </recommendedName>
    <alternativeName>
        <fullName evidence="9">Acetokinase</fullName>
    </alternativeName>
</protein>
<keyword evidence="6 9" id="KW-0418">Kinase</keyword>
<comment type="cofactor">
    <cofactor evidence="9">
        <name>Mg(2+)</name>
        <dbReference type="ChEBI" id="CHEBI:18420"/>
    </cofactor>
    <cofactor evidence="9">
        <name>Mn(2+)</name>
        <dbReference type="ChEBI" id="CHEBI:29035"/>
    </cofactor>
    <text evidence="9">Mg(2+). Can also accept Mn(2+).</text>
</comment>
<dbReference type="PROSITE" id="PS01075">
    <property type="entry name" value="ACETATE_KINASE_1"/>
    <property type="match status" value="1"/>
</dbReference>
<dbReference type="EMBL" id="QUMO01000001">
    <property type="protein sequence ID" value="REF88822.1"/>
    <property type="molecule type" value="Genomic_DNA"/>
</dbReference>
<comment type="catalytic activity">
    <reaction evidence="9">
        <text>acetate + ATP = acetyl phosphate + ADP</text>
        <dbReference type="Rhea" id="RHEA:11352"/>
        <dbReference type="ChEBI" id="CHEBI:22191"/>
        <dbReference type="ChEBI" id="CHEBI:30089"/>
        <dbReference type="ChEBI" id="CHEBI:30616"/>
        <dbReference type="ChEBI" id="CHEBI:456216"/>
        <dbReference type="EC" id="2.7.2.1"/>
    </reaction>
</comment>
<dbReference type="NCBIfam" id="TIGR00016">
    <property type="entry name" value="ackA"/>
    <property type="match status" value="1"/>
</dbReference>
<feature type="site" description="Transition state stabilizer" evidence="9">
    <location>
        <position position="241"/>
    </location>
</feature>
<comment type="function">
    <text evidence="9">Catalyzes the formation of acetyl phosphate from acetate and ATP. Can also catalyze the reverse reaction.</text>
</comment>
<dbReference type="InterPro" id="IPR004372">
    <property type="entry name" value="Ac/propionate_kinase"/>
</dbReference>
<evidence type="ECO:0000256" key="5">
    <source>
        <dbReference type="ARBA" id="ARBA00022741"/>
    </source>
</evidence>
<dbReference type="PANTHER" id="PTHR21060:SF21">
    <property type="entry name" value="ACETATE KINASE"/>
    <property type="match status" value="1"/>
</dbReference>